<dbReference type="SUPFAM" id="SSF142019">
    <property type="entry name" value="Nqo1 FMN-binding domain-like"/>
    <property type="match status" value="1"/>
</dbReference>
<evidence type="ECO:0000313" key="10">
    <source>
        <dbReference type="Proteomes" id="UP000482960"/>
    </source>
</evidence>
<dbReference type="PANTHER" id="PTHR43578:SF3">
    <property type="entry name" value="NADH-QUINONE OXIDOREDUCTASE SUBUNIT F"/>
    <property type="match status" value="1"/>
</dbReference>
<evidence type="ECO:0000256" key="1">
    <source>
        <dbReference type="ARBA" id="ARBA00007523"/>
    </source>
</evidence>
<name>A0A6V8L6Z9_9ACTN</name>
<dbReference type="Gene3D" id="3.40.50.11540">
    <property type="entry name" value="NADH-ubiquinone oxidoreductase 51kDa subunit"/>
    <property type="match status" value="1"/>
</dbReference>
<feature type="domain" description="NADH-ubiquinone oxidoreductase 51kDa subunit iron-sulphur binding" evidence="8">
    <location>
        <begin position="290"/>
        <end position="370"/>
    </location>
</feature>
<proteinExistence type="inferred from homology"/>
<dbReference type="SUPFAM" id="SSF140490">
    <property type="entry name" value="Nqo1C-terminal domain-like"/>
    <property type="match status" value="1"/>
</dbReference>
<dbReference type="Gene3D" id="1.20.1440.230">
    <property type="entry name" value="NADH-ubiquinone oxidoreductase 51kDa subunit, iron-sulphur binding domain"/>
    <property type="match status" value="1"/>
</dbReference>
<evidence type="ECO:0000256" key="4">
    <source>
        <dbReference type="ARBA" id="ARBA00023004"/>
    </source>
</evidence>
<reference evidence="9 10" key="1">
    <citation type="submission" date="2020-03" db="EMBL/GenBank/DDBJ databases">
        <title>Whole genome shotgun sequence of Phytohabitans rumicis NBRC 108638.</title>
        <authorList>
            <person name="Komaki H."/>
            <person name="Tamura T."/>
        </authorList>
    </citation>
    <scope>NUCLEOTIDE SEQUENCE [LARGE SCALE GENOMIC DNA]</scope>
    <source>
        <strain evidence="9 10">NBRC 108638</strain>
    </source>
</reference>
<dbReference type="GO" id="GO:0046872">
    <property type="term" value="F:metal ion binding"/>
    <property type="evidence" value="ECO:0007669"/>
    <property type="project" value="UniProtKB-KW"/>
</dbReference>
<evidence type="ECO:0000256" key="5">
    <source>
        <dbReference type="ARBA" id="ARBA00023014"/>
    </source>
</evidence>
<keyword evidence="10" id="KW-1185">Reference proteome</keyword>
<accession>A0A6V8L6Z9</accession>
<dbReference type="InterPro" id="IPR037225">
    <property type="entry name" value="Nuo51_FMN-bd_sf"/>
</dbReference>
<dbReference type="PANTHER" id="PTHR43578">
    <property type="entry name" value="NADH-QUINONE OXIDOREDUCTASE SUBUNIT F"/>
    <property type="match status" value="1"/>
</dbReference>
<keyword evidence="3" id="KW-0479">Metal-binding</keyword>
<comment type="caution">
    <text evidence="9">The sequence shown here is derived from an EMBL/GenBank/DDBJ whole genome shotgun (WGS) entry which is preliminary data.</text>
</comment>
<keyword evidence="4" id="KW-0408">Iron</keyword>
<evidence type="ECO:0000259" key="8">
    <source>
        <dbReference type="Pfam" id="PF10589"/>
    </source>
</evidence>
<dbReference type="EMBL" id="BLPG01000001">
    <property type="protein sequence ID" value="GFJ90419.1"/>
    <property type="molecule type" value="Genomic_DNA"/>
</dbReference>
<dbReference type="Pfam" id="PF10531">
    <property type="entry name" value="SLBB"/>
    <property type="match status" value="1"/>
</dbReference>
<feature type="domain" description="NADH-ubiquinone oxidoreductase 51kDa subunit FMN-binding" evidence="6">
    <location>
        <begin position="32"/>
        <end position="178"/>
    </location>
</feature>
<evidence type="ECO:0000256" key="2">
    <source>
        <dbReference type="ARBA" id="ARBA00022485"/>
    </source>
</evidence>
<dbReference type="InterPro" id="IPR037207">
    <property type="entry name" value="Nuop51_4Fe4S-bd_sf"/>
</dbReference>
<evidence type="ECO:0000256" key="3">
    <source>
        <dbReference type="ARBA" id="ARBA00022723"/>
    </source>
</evidence>
<dbReference type="Pfam" id="PF01512">
    <property type="entry name" value="Complex1_51K"/>
    <property type="match status" value="1"/>
</dbReference>
<dbReference type="InterPro" id="IPR019554">
    <property type="entry name" value="Soluble_ligand-bd"/>
</dbReference>
<dbReference type="InterPro" id="IPR011538">
    <property type="entry name" value="Nuo51_FMN-bd"/>
</dbReference>
<organism evidence="9 10">
    <name type="scientific">Phytohabitans rumicis</name>
    <dbReference type="NCBI Taxonomy" id="1076125"/>
    <lineage>
        <taxon>Bacteria</taxon>
        <taxon>Bacillati</taxon>
        <taxon>Actinomycetota</taxon>
        <taxon>Actinomycetes</taxon>
        <taxon>Micromonosporales</taxon>
        <taxon>Micromonosporaceae</taxon>
    </lineage>
</organism>
<dbReference type="AlphaFoldDB" id="A0A6V8L6Z9"/>
<dbReference type="InterPro" id="IPR019575">
    <property type="entry name" value="Nuop51_4Fe4S-bd"/>
</dbReference>
<comment type="similarity">
    <text evidence="1">Belongs to the complex I 51 kDa subunit family.</text>
</comment>
<feature type="domain" description="Soluble ligand binding" evidence="7">
    <location>
        <begin position="203"/>
        <end position="235"/>
    </location>
</feature>
<protein>
    <submittedName>
        <fullName evidence="9">NADH dehydrogenase</fullName>
    </submittedName>
</protein>
<reference evidence="9 10" key="2">
    <citation type="submission" date="2020-03" db="EMBL/GenBank/DDBJ databases">
        <authorList>
            <person name="Ichikawa N."/>
            <person name="Kimura A."/>
            <person name="Kitahashi Y."/>
            <person name="Uohara A."/>
        </authorList>
    </citation>
    <scope>NUCLEOTIDE SEQUENCE [LARGE SCALE GENOMIC DNA]</scope>
    <source>
        <strain evidence="9 10">NBRC 108638</strain>
    </source>
</reference>
<gene>
    <name evidence="9" type="ORF">Prum_040610</name>
</gene>
<dbReference type="Proteomes" id="UP000482960">
    <property type="component" value="Unassembled WGS sequence"/>
</dbReference>
<sequence>MTVTTVDAAGLLAGHDHGPAPILGRDLIALAQEAGLTGRGGGGFPTWRKLAAVATAAGRPIVIGNGAEGEPGSDKDRTLLTRSPHLVLDGLRLVAAAVGASQLYLYVPADLAGRLRPLAPDVTVVDAPDAFIAGEESAVVSRVEGGAALPRDKRKRVVEHGVKGAPTLVQNVETLAHLALLARYGPRWFRRRGTPEEPGTFLATLSGAVRQPGVYEAPYGIPLAELVAMAGGPSQSLQAVLIGGYHGAWLPARPEVPVSRAGLRPYGASPGAGVVIALPTDACGLVESGRIASYLARQTAGQCGPCVNGLPRLADTLTRLARRERHAGLPAEVERLIGLVTGRGACHHPDGTARFVRSALQTFAPEVRAHLAGTCVTEGGHRG</sequence>
<dbReference type="Gene3D" id="3.10.20.600">
    <property type="match status" value="1"/>
</dbReference>
<dbReference type="SUPFAM" id="SSF142984">
    <property type="entry name" value="Nqo1 middle domain-like"/>
    <property type="match status" value="1"/>
</dbReference>
<keyword evidence="2" id="KW-0004">4Fe-4S</keyword>
<evidence type="ECO:0000313" key="9">
    <source>
        <dbReference type="EMBL" id="GFJ90419.1"/>
    </source>
</evidence>
<dbReference type="RefSeq" id="WP_173077770.1">
    <property type="nucleotide sequence ID" value="NZ_BAABJB010000024.1"/>
</dbReference>
<dbReference type="Pfam" id="PF10589">
    <property type="entry name" value="NADH_4Fe-4S"/>
    <property type="match status" value="1"/>
</dbReference>
<evidence type="ECO:0000259" key="7">
    <source>
        <dbReference type="Pfam" id="PF10531"/>
    </source>
</evidence>
<keyword evidence="5" id="KW-0411">Iron-sulfur</keyword>
<dbReference type="GO" id="GO:0051539">
    <property type="term" value="F:4 iron, 4 sulfur cluster binding"/>
    <property type="evidence" value="ECO:0007669"/>
    <property type="project" value="UniProtKB-KW"/>
</dbReference>
<evidence type="ECO:0000259" key="6">
    <source>
        <dbReference type="Pfam" id="PF01512"/>
    </source>
</evidence>